<dbReference type="InterPro" id="IPR050921">
    <property type="entry name" value="T4SS_GSP_E_ATPase"/>
</dbReference>
<dbReference type="InterPro" id="IPR001482">
    <property type="entry name" value="T2SS/T4SS_dom"/>
</dbReference>
<evidence type="ECO:0000256" key="1">
    <source>
        <dbReference type="ARBA" id="ARBA00006611"/>
    </source>
</evidence>
<name>A0ABS8BY18_9RHOB</name>
<dbReference type="Proteomes" id="UP001138961">
    <property type="component" value="Unassembled WGS sequence"/>
</dbReference>
<protein>
    <submittedName>
        <fullName evidence="4">CpaF family protein</fullName>
    </submittedName>
</protein>
<evidence type="ECO:0000313" key="5">
    <source>
        <dbReference type="Proteomes" id="UP001138961"/>
    </source>
</evidence>
<evidence type="ECO:0000259" key="3">
    <source>
        <dbReference type="Pfam" id="PF00437"/>
    </source>
</evidence>
<dbReference type="Pfam" id="PF00437">
    <property type="entry name" value="T2SSE"/>
    <property type="match status" value="1"/>
</dbReference>
<keyword evidence="5" id="KW-1185">Reference proteome</keyword>
<gene>
    <name evidence="4" type="ORF">LGQ03_15460</name>
</gene>
<dbReference type="EMBL" id="JAJATZ010000010">
    <property type="protein sequence ID" value="MCB5200636.1"/>
    <property type="molecule type" value="Genomic_DNA"/>
</dbReference>
<evidence type="ECO:0000256" key="2">
    <source>
        <dbReference type="SAM" id="MobiDB-lite"/>
    </source>
</evidence>
<sequence length="541" mass="58258">MTLHLAQPSLRSAVTQVLDLCRRIDAEGLAHQDRVNAAISHLVDTAEAPWPLALQRQILTEATRILTEEAGEAPTPEPDPAPAPAPAPRQTLRANAPAAQNPTAAQSAKPAPAAAIRTTQSGNDMMALSNMVIADMSNTADFADMASLPRDEQDKMIREAIRQMSDRRKLHLNGQDITDLVGIVLADMLGLGPLEPLLADPDISDIMVNGPHQIFVERHGKLELTGITFRDNAHVVAIATRIVAAVGRRIDEAQPMVDARLKDGSRVNVTVPPLAIDGATITIRKFPAAPVQLSRLVKGGSLSPQMAGFLELAAFLRLNILVSGGTGSGKTTLMNAMSQFIPEGERVVTIEDAAELRFQQPHVVRFETRPPNVEGTGEVTMRTLVRNALRMRPDRIIIGEIRGDEVLDLMQAMNTGHDGSMSTLHANSPREALTRVESMAALAGFAPGGGVVRRQLVDAVNLIVQVSRMRDGKRRITSISEIAGLEGDSITLQELFAFVPDPDSTRTEVKGRYVYSGYRPKFATRAADYGVSADLDAVLGG</sequence>
<dbReference type="PANTHER" id="PTHR30486">
    <property type="entry name" value="TWITCHING MOTILITY PROTEIN PILT"/>
    <property type="match status" value="1"/>
</dbReference>
<proteinExistence type="inferred from homology"/>
<feature type="region of interest" description="Disordered" evidence="2">
    <location>
        <begin position="70"/>
        <end position="89"/>
    </location>
</feature>
<feature type="region of interest" description="Disordered" evidence="2">
    <location>
        <begin position="95"/>
        <end position="115"/>
    </location>
</feature>
<evidence type="ECO:0000313" key="4">
    <source>
        <dbReference type="EMBL" id="MCB5200636.1"/>
    </source>
</evidence>
<dbReference type="RefSeq" id="WP_226749117.1">
    <property type="nucleotide sequence ID" value="NZ_JAJATZ010000010.1"/>
</dbReference>
<dbReference type="SUPFAM" id="SSF52540">
    <property type="entry name" value="P-loop containing nucleoside triphosphate hydrolases"/>
    <property type="match status" value="1"/>
</dbReference>
<organism evidence="4 5">
    <name type="scientific">Loktanella gaetbuli</name>
    <dbReference type="NCBI Taxonomy" id="2881335"/>
    <lineage>
        <taxon>Bacteria</taxon>
        <taxon>Pseudomonadati</taxon>
        <taxon>Pseudomonadota</taxon>
        <taxon>Alphaproteobacteria</taxon>
        <taxon>Rhodobacterales</taxon>
        <taxon>Roseobacteraceae</taxon>
        <taxon>Loktanella</taxon>
    </lineage>
</organism>
<dbReference type="Gene3D" id="3.30.450.380">
    <property type="match status" value="1"/>
</dbReference>
<dbReference type="CDD" id="cd01130">
    <property type="entry name" value="VirB11-like_ATPase"/>
    <property type="match status" value="1"/>
</dbReference>
<comment type="similarity">
    <text evidence="1">Belongs to the GSP E family.</text>
</comment>
<accession>A0ABS8BY18</accession>
<comment type="caution">
    <text evidence="4">The sequence shown here is derived from an EMBL/GenBank/DDBJ whole genome shotgun (WGS) entry which is preliminary data.</text>
</comment>
<dbReference type="PANTHER" id="PTHR30486:SF15">
    <property type="entry name" value="TYPE II_IV SECRETION SYSTEM ATPASE"/>
    <property type="match status" value="1"/>
</dbReference>
<feature type="domain" description="Bacterial type II secretion system protein E" evidence="3">
    <location>
        <begin position="190"/>
        <end position="465"/>
    </location>
</feature>
<reference evidence="4" key="1">
    <citation type="submission" date="2021-10" db="EMBL/GenBank/DDBJ databases">
        <title>Loktanella gaetbuli sp. nov., isolated from a tidal flat.</title>
        <authorList>
            <person name="Park S."/>
            <person name="Yoon J.-H."/>
        </authorList>
    </citation>
    <scope>NUCLEOTIDE SEQUENCE</scope>
    <source>
        <strain evidence="4">TSTF-M6</strain>
    </source>
</reference>
<dbReference type="InterPro" id="IPR027417">
    <property type="entry name" value="P-loop_NTPase"/>
</dbReference>
<feature type="compositionally biased region" description="Pro residues" evidence="2">
    <location>
        <begin position="75"/>
        <end position="87"/>
    </location>
</feature>
<dbReference type="Gene3D" id="3.40.50.300">
    <property type="entry name" value="P-loop containing nucleotide triphosphate hydrolases"/>
    <property type="match status" value="1"/>
</dbReference>